<dbReference type="InterPro" id="IPR016181">
    <property type="entry name" value="Acyl_CoA_acyltransferase"/>
</dbReference>
<dbReference type="RefSeq" id="WP_341425748.1">
    <property type="nucleotide sequence ID" value="NZ_JBBUTG010000005.1"/>
</dbReference>
<keyword evidence="5" id="KW-1185">Reference proteome</keyword>
<dbReference type="GO" id="GO:0016746">
    <property type="term" value="F:acyltransferase activity"/>
    <property type="evidence" value="ECO:0007669"/>
    <property type="project" value="UniProtKB-KW"/>
</dbReference>
<accession>A0ABU9BN29</accession>
<dbReference type="PANTHER" id="PTHR43877">
    <property type="entry name" value="AMINOALKYLPHOSPHONATE N-ACETYLTRANSFERASE-RELATED-RELATED"/>
    <property type="match status" value="1"/>
</dbReference>
<protein>
    <submittedName>
        <fullName evidence="4">GNAT family N-acetyltransferase</fullName>
        <ecNumber evidence="4">2.3.1.-</ecNumber>
    </submittedName>
</protein>
<keyword evidence="2 4" id="KW-0012">Acyltransferase</keyword>
<dbReference type="InterPro" id="IPR000182">
    <property type="entry name" value="GNAT_dom"/>
</dbReference>
<evidence type="ECO:0000256" key="1">
    <source>
        <dbReference type="ARBA" id="ARBA00022679"/>
    </source>
</evidence>
<dbReference type="PROSITE" id="PS51186">
    <property type="entry name" value="GNAT"/>
    <property type="match status" value="1"/>
</dbReference>
<evidence type="ECO:0000313" key="4">
    <source>
        <dbReference type="EMBL" id="MEK8031372.1"/>
    </source>
</evidence>
<keyword evidence="1 4" id="KW-0808">Transferase</keyword>
<dbReference type="Proteomes" id="UP001371218">
    <property type="component" value="Unassembled WGS sequence"/>
</dbReference>
<evidence type="ECO:0000313" key="5">
    <source>
        <dbReference type="Proteomes" id="UP001371218"/>
    </source>
</evidence>
<feature type="domain" description="N-acetyltransferase" evidence="3">
    <location>
        <begin position="12"/>
        <end position="176"/>
    </location>
</feature>
<organism evidence="4 5">
    <name type="scientific">Ideonella lacteola</name>
    <dbReference type="NCBI Taxonomy" id="2984193"/>
    <lineage>
        <taxon>Bacteria</taxon>
        <taxon>Pseudomonadati</taxon>
        <taxon>Pseudomonadota</taxon>
        <taxon>Betaproteobacteria</taxon>
        <taxon>Burkholderiales</taxon>
        <taxon>Sphaerotilaceae</taxon>
        <taxon>Ideonella</taxon>
    </lineage>
</organism>
<name>A0ABU9BN29_9BURK</name>
<dbReference type="Pfam" id="PF00583">
    <property type="entry name" value="Acetyltransf_1"/>
    <property type="match status" value="1"/>
</dbReference>
<dbReference type="SUPFAM" id="SSF55729">
    <property type="entry name" value="Acyl-CoA N-acyltransferases (Nat)"/>
    <property type="match status" value="1"/>
</dbReference>
<dbReference type="InterPro" id="IPR050832">
    <property type="entry name" value="Bact_Acetyltransf"/>
</dbReference>
<sequence length="189" mass="20942">MSTSTGPTAKPWTLRRAKPSDAEDFARMMSEHEVFRQLLQLPFPDAELWRQRLSGQGASHGAELHLVAEADGRVIASAGLHPVGVHLRRRHVMSLGMSVSVPWQGRGVGTALMTELCHYADNWVGAIRIELGVYVDNVRAQALYRKFGFEVEGVQRAFALRDGEYADSLMMARLHPNPPRWQTAPAASA</sequence>
<gene>
    <name evidence="4" type="ORF">AACH06_11135</name>
</gene>
<dbReference type="Gene3D" id="3.40.630.30">
    <property type="match status" value="1"/>
</dbReference>
<dbReference type="EC" id="2.3.1.-" evidence="4"/>
<dbReference type="PANTHER" id="PTHR43877:SF2">
    <property type="entry name" value="AMINOALKYLPHOSPHONATE N-ACETYLTRANSFERASE-RELATED"/>
    <property type="match status" value="1"/>
</dbReference>
<proteinExistence type="predicted"/>
<dbReference type="CDD" id="cd04301">
    <property type="entry name" value="NAT_SF"/>
    <property type="match status" value="1"/>
</dbReference>
<evidence type="ECO:0000259" key="3">
    <source>
        <dbReference type="PROSITE" id="PS51186"/>
    </source>
</evidence>
<evidence type="ECO:0000256" key="2">
    <source>
        <dbReference type="ARBA" id="ARBA00023315"/>
    </source>
</evidence>
<reference evidence="4 5" key="1">
    <citation type="submission" date="2024-04" db="EMBL/GenBank/DDBJ databases">
        <title>Novel species of the genus Ideonella isolated from streams.</title>
        <authorList>
            <person name="Lu H."/>
        </authorList>
    </citation>
    <scope>NUCLEOTIDE SEQUENCE [LARGE SCALE GENOMIC DNA]</scope>
    <source>
        <strain evidence="4 5">DXS29W</strain>
    </source>
</reference>
<dbReference type="EMBL" id="JBBUTG010000005">
    <property type="protein sequence ID" value="MEK8031372.1"/>
    <property type="molecule type" value="Genomic_DNA"/>
</dbReference>
<comment type="caution">
    <text evidence="4">The sequence shown here is derived from an EMBL/GenBank/DDBJ whole genome shotgun (WGS) entry which is preliminary data.</text>
</comment>